<reference evidence="1" key="1">
    <citation type="journal article" date="2012" name="Genome Res.">
        <title>Genomic characterization of the Bacillus cereus sensu lato species: Backdrop to the evolution of Bacillus anthracis.</title>
        <authorList>
            <person name="Zwick M.E."/>
            <person name="Joseph S.J."/>
            <person name="Didelot X."/>
            <person name="Chen P.E."/>
            <person name="Bishop-Lilly K.A."/>
            <person name="Stewart A.C."/>
            <person name="Willner K."/>
            <person name="Nolan N."/>
            <person name="Lentz S."/>
            <person name="Thomason M.K."/>
            <person name="Sozhamannan S."/>
            <person name="Mateczun A.J."/>
            <person name="Du L."/>
            <person name="Read T.D."/>
        </authorList>
    </citation>
    <scope>NUCLEOTIDE SEQUENCE [LARGE SCALE GENOMIC DNA]</scope>
    <source>
        <strain evidence="1">AH603</strain>
    </source>
</reference>
<name>C2XNT5_BACMY</name>
<dbReference type="Proteomes" id="UP000001753">
    <property type="component" value="Chromosome"/>
</dbReference>
<protein>
    <recommendedName>
        <fullName evidence="2">Nucleotidyltransferase</fullName>
    </recommendedName>
</protein>
<dbReference type="InterPro" id="IPR018775">
    <property type="entry name" value="RlaP"/>
</dbReference>
<dbReference type="EMBL" id="ACMP01000011">
    <property type="protein sequence ID" value="EEL72717.1"/>
    <property type="molecule type" value="Genomic_DNA"/>
</dbReference>
<comment type="caution">
    <text evidence="1">The sequence shown here is derived from an EMBL/GenBank/DDBJ whole genome shotgun (WGS) entry which is preliminary data.</text>
</comment>
<dbReference type="AlphaFoldDB" id="C2XNT5"/>
<dbReference type="HOGENOM" id="CLU_2969563_0_0_9"/>
<organism evidence="1">
    <name type="scientific">Bacillus mycoides</name>
    <dbReference type="NCBI Taxonomy" id="1405"/>
    <lineage>
        <taxon>Bacteria</taxon>
        <taxon>Bacillati</taxon>
        <taxon>Bacillota</taxon>
        <taxon>Bacilli</taxon>
        <taxon>Bacillales</taxon>
        <taxon>Bacillaceae</taxon>
        <taxon>Bacillus</taxon>
        <taxon>Bacillus cereus group</taxon>
    </lineage>
</organism>
<evidence type="ECO:0008006" key="2">
    <source>
        <dbReference type="Google" id="ProtNLM"/>
    </source>
</evidence>
<dbReference type="Pfam" id="PF10127">
    <property type="entry name" value="RlaP"/>
    <property type="match status" value="1"/>
</dbReference>
<evidence type="ECO:0000313" key="1">
    <source>
        <dbReference type="EMBL" id="EEL72717.1"/>
    </source>
</evidence>
<accession>C2XNT5</accession>
<proteinExistence type="predicted"/>
<dbReference type="PANTHER" id="PTHR34817:SF2">
    <property type="entry name" value="NUCLEOTIDYLTRANSFERASE"/>
    <property type="match status" value="1"/>
</dbReference>
<dbReference type="PANTHER" id="PTHR34817">
    <property type="entry name" value="NUCLEOTIDYLTRANSFERASE"/>
    <property type="match status" value="1"/>
</dbReference>
<sequence length="58" mass="6938">MRGKIELELERIEKENDVKILFAVESGSRAWGFPSKDSDYDVRFVYIHHVYQFMINVM</sequence>
<gene>
    <name evidence="1" type="ORF">bcere0026_3290</name>
</gene>